<keyword evidence="1" id="KW-1133">Transmembrane helix</keyword>
<protein>
    <submittedName>
        <fullName evidence="2">Uncharacterized protein</fullName>
    </submittedName>
</protein>
<dbReference type="Proteomes" id="UP000325811">
    <property type="component" value="Chromosome I"/>
</dbReference>
<dbReference type="AlphaFoldDB" id="A0A5Q4YVQ6"/>
<gene>
    <name evidence="2" type="ORF">PDMSB3_2752</name>
</gene>
<proteinExistence type="predicted"/>
<reference evidence="2 3" key="1">
    <citation type="submission" date="2019-08" db="EMBL/GenBank/DDBJ databases">
        <authorList>
            <person name="Herpell B J."/>
        </authorList>
    </citation>
    <scope>NUCLEOTIDE SEQUENCE [LARGE SCALE GENOMIC DNA]</scope>
    <source>
        <strain evidence="3">Msb3</strain>
    </source>
</reference>
<accession>A0A5Q4YVQ6</accession>
<keyword evidence="1" id="KW-0472">Membrane</keyword>
<evidence type="ECO:0000313" key="3">
    <source>
        <dbReference type="Proteomes" id="UP000325811"/>
    </source>
</evidence>
<dbReference type="KEGG" id="pdio:PDMSB3_2752"/>
<evidence type="ECO:0000256" key="1">
    <source>
        <dbReference type="SAM" id="Phobius"/>
    </source>
</evidence>
<name>A0A5Q4YVQ6_9BURK</name>
<dbReference type="EMBL" id="LR699553">
    <property type="protein sequence ID" value="VVD29208.1"/>
    <property type="molecule type" value="Genomic_DNA"/>
</dbReference>
<evidence type="ECO:0000313" key="2">
    <source>
        <dbReference type="EMBL" id="VVD29208.1"/>
    </source>
</evidence>
<sequence>MPDLLRWMEDHDKLSGWAQAIGAVLALVIAIMIPAWQRMAERRDRRVEAAALDAVMVGALFHVMLDAESYAHSALLQADRPASEISVDEIGATDLLARILQLEERERDFLRSTIEGKCRSVVLKSMKLIKVASVRGKPPLQMEIGSINNEIVWLNRDRERVLFEMDRANRYETISRFPGLVRFVWHLIWWGKWKRWLKANPVPRSSKFPESK</sequence>
<feature type="transmembrane region" description="Helical" evidence="1">
    <location>
        <begin position="16"/>
        <end position="36"/>
    </location>
</feature>
<dbReference type="RefSeq" id="WP_165186453.1">
    <property type="nucleotide sequence ID" value="NZ_LR699553.1"/>
</dbReference>
<organism evidence="2 3">
    <name type="scientific">Paraburkholderia dioscoreae</name>
    <dbReference type="NCBI Taxonomy" id="2604047"/>
    <lineage>
        <taxon>Bacteria</taxon>
        <taxon>Pseudomonadati</taxon>
        <taxon>Pseudomonadota</taxon>
        <taxon>Betaproteobacteria</taxon>
        <taxon>Burkholderiales</taxon>
        <taxon>Burkholderiaceae</taxon>
        <taxon>Paraburkholderia</taxon>
    </lineage>
</organism>
<keyword evidence="1" id="KW-0812">Transmembrane</keyword>
<keyword evidence="3" id="KW-1185">Reference proteome</keyword>